<keyword evidence="7" id="KW-0472">Membrane</keyword>
<dbReference type="GO" id="GO:0005525">
    <property type="term" value="F:GTP binding"/>
    <property type="evidence" value="ECO:0007669"/>
    <property type="project" value="UniProtKB-KW"/>
</dbReference>
<keyword evidence="7" id="KW-1133">Transmembrane helix</keyword>
<dbReference type="SUPFAM" id="SSF48371">
    <property type="entry name" value="ARM repeat"/>
    <property type="match status" value="1"/>
</dbReference>
<feature type="transmembrane region" description="Helical" evidence="7">
    <location>
        <begin position="68"/>
        <end position="90"/>
    </location>
</feature>
<feature type="binding site" evidence="4">
    <location>
        <begin position="1061"/>
        <end position="1064"/>
    </location>
    <ligand>
        <name>GTP</name>
        <dbReference type="ChEBI" id="CHEBI:37565"/>
    </ligand>
</feature>
<organism evidence="8 9">
    <name type="scientific">Babesia duncani</name>
    <dbReference type="NCBI Taxonomy" id="323732"/>
    <lineage>
        <taxon>Eukaryota</taxon>
        <taxon>Sar</taxon>
        <taxon>Alveolata</taxon>
        <taxon>Apicomplexa</taxon>
        <taxon>Aconoidasida</taxon>
        <taxon>Piroplasmida</taxon>
        <taxon>Babesiidae</taxon>
        <taxon>Babesia</taxon>
    </lineage>
</organism>
<dbReference type="SMART" id="SM00177">
    <property type="entry name" value="ARF"/>
    <property type="match status" value="1"/>
</dbReference>
<dbReference type="InterPro" id="IPR005225">
    <property type="entry name" value="Small_GTP-bd"/>
</dbReference>
<keyword evidence="5" id="KW-0479">Metal-binding</keyword>
<dbReference type="Pfam" id="PF00025">
    <property type="entry name" value="Arf"/>
    <property type="match status" value="1"/>
</dbReference>
<keyword evidence="7" id="KW-0812">Transmembrane</keyword>
<feature type="transmembrane region" description="Helical" evidence="7">
    <location>
        <begin position="189"/>
        <end position="209"/>
    </location>
</feature>
<keyword evidence="9" id="KW-1185">Reference proteome</keyword>
<dbReference type="AlphaFoldDB" id="A0AAD9PMG8"/>
<evidence type="ECO:0000256" key="3">
    <source>
        <dbReference type="ARBA" id="ARBA00023134"/>
    </source>
</evidence>
<comment type="similarity">
    <text evidence="1">Belongs to the small GTPase superfamily. Arf family.</text>
</comment>
<feature type="transmembrane region" description="Helical" evidence="7">
    <location>
        <begin position="293"/>
        <end position="315"/>
    </location>
</feature>
<dbReference type="GO" id="GO:0030010">
    <property type="term" value="P:establishment of cell polarity"/>
    <property type="evidence" value="ECO:0007669"/>
    <property type="project" value="UniProtKB-ARBA"/>
</dbReference>
<evidence type="ECO:0000256" key="5">
    <source>
        <dbReference type="PIRSR" id="PIRSR606689-2"/>
    </source>
</evidence>
<dbReference type="GO" id="GO:0046872">
    <property type="term" value="F:metal ion binding"/>
    <property type="evidence" value="ECO:0007669"/>
    <property type="project" value="UniProtKB-KW"/>
</dbReference>
<protein>
    <submittedName>
        <fullName evidence="8">Bifunctional Armadillo-like helical/Small GTPase superfamily</fullName>
    </submittedName>
</protein>
<dbReference type="GeneID" id="94334811"/>
<dbReference type="InterPro" id="IPR027417">
    <property type="entry name" value="P-loop_NTPase"/>
</dbReference>
<reference evidence="8" key="1">
    <citation type="journal article" date="2023" name="Nat. Microbiol.">
        <title>Babesia duncani multi-omics identifies virulence factors and drug targets.</title>
        <authorList>
            <person name="Singh P."/>
            <person name="Lonardi S."/>
            <person name="Liang Q."/>
            <person name="Vydyam P."/>
            <person name="Khabirova E."/>
            <person name="Fang T."/>
            <person name="Gihaz S."/>
            <person name="Thekkiniath J."/>
            <person name="Munshi M."/>
            <person name="Abel S."/>
            <person name="Ciampossin L."/>
            <person name="Batugedara G."/>
            <person name="Gupta M."/>
            <person name="Lu X.M."/>
            <person name="Lenz T."/>
            <person name="Chakravarty S."/>
            <person name="Cornillot E."/>
            <person name="Hu Y."/>
            <person name="Ma W."/>
            <person name="Gonzalez L.M."/>
            <person name="Sanchez S."/>
            <person name="Estrada K."/>
            <person name="Sanchez-Flores A."/>
            <person name="Montero E."/>
            <person name="Harb O.S."/>
            <person name="Le Roch K.G."/>
            <person name="Mamoun C.B."/>
        </authorList>
    </citation>
    <scope>NUCLEOTIDE SEQUENCE</scope>
    <source>
        <strain evidence="8">WA1</strain>
    </source>
</reference>
<dbReference type="EMBL" id="JALLKP010000001">
    <property type="protein sequence ID" value="KAK2197512.1"/>
    <property type="molecule type" value="Genomic_DNA"/>
</dbReference>
<comment type="caution">
    <text evidence="8">The sequence shown here is derived from an EMBL/GenBank/DDBJ whole genome shotgun (WGS) entry which is preliminary data.</text>
</comment>
<feature type="transmembrane region" description="Helical" evidence="7">
    <location>
        <begin position="38"/>
        <end position="56"/>
    </location>
</feature>
<feature type="transmembrane region" description="Helical" evidence="7">
    <location>
        <begin position="401"/>
        <end position="421"/>
    </location>
</feature>
<gene>
    <name evidence="8" type="ORF">BdWA1_000513</name>
</gene>
<dbReference type="Gene3D" id="3.40.50.300">
    <property type="entry name" value="P-loop containing nucleotide triphosphate hydrolases"/>
    <property type="match status" value="1"/>
</dbReference>
<keyword evidence="2 4" id="KW-0547">Nucleotide-binding</keyword>
<dbReference type="Proteomes" id="UP001214638">
    <property type="component" value="Unassembled WGS sequence"/>
</dbReference>
<dbReference type="InterPro" id="IPR006689">
    <property type="entry name" value="Small_GTPase_ARF/SAR"/>
</dbReference>
<dbReference type="PANTHER" id="PTHR16189:SF3">
    <property type="entry name" value="AMINO ACID TRANSPORTER TRANSMEMBRANE DOMAIN-CONTAINING PROTEIN"/>
    <property type="match status" value="1"/>
</dbReference>
<evidence type="ECO:0000313" key="8">
    <source>
        <dbReference type="EMBL" id="KAK2197512.1"/>
    </source>
</evidence>
<accession>A0AAD9PMG8</accession>
<feature type="binding site" evidence="4">
    <location>
        <begin position="961"/>
        <end position="968"/>
    </location>
    <ligand>
        <name>GTP</name>
        <dbReference type="ChEBI" id="CHEBI:37565"/>
    </ligand>
</feature>
<dbReference type="SUPFAM" id="SSF52540">
    <property type="entry name" value="P-loop containing nucleoside triphosphate hydrolases"/>
    <property type="match status" value="1"/>
</dbReference>
<feature type="region of interest" description="Disordered" evidence="6">
    <location>
        <begin position="513"/>
        <end position="536"/>
    </location>
</feature>
<dbReference type="RefSeq" id="XP_067804354.1">
    <property type="nucleotide sequence ID" value="XM_067945563.1"/>
</dbReference>
<evidence type="ECO:0000256" key="2">
    <source>
        <dbReference type="ARBA" id="ARBA00022741"/>
    </source>
</evidence>
<feature type="transmembrane region" description="Helical" evidence="7">
    <location>
        <begin position="327"/>
        <end position="353"/>
    </location>
</feature>
<sequence>MSRIKSQDDASVDASRTDYFIRSRKRFKAYTWKYRKSISPTGSFILLVSQIFGFGMNGIPSVMRYGGWFPTMLANLGFCVIAALCSLMLLKSMTLIPHNENFDQRIEYNTLVKYYLSDFTFKVVSTLHHLGDLCSIICGILTFSKLLDMLFVRTLGYTVALQIYPHFGLCKVNLHLIGLIYEMEGFESAVFAVTLGYILCALICLRLSACALEETMGFHQATFMVMLGCIFQLVFSSFRRILSGDAKFTPPPRLGHHGFYDTILTFVDNYSVASTTPTWANEMTKEVQVVPTLWLSTLFACVVYYTMGYLLCIAFPANSGSIVRDVLMASSGVFTNASICLFVVVTVIPDVVFGCISTRYNLLNLGYCNACNAYFWGCFFPFLFTWAMSNELLFMEIINRLALTAALVCDFVIPAILYLVATQRIDIAFMEQSNSDMYKRAGSIFFSKMGSLRRKITGEIKTLQPENEMQASKSQEPLVDYSKFKIIKAPTMPRCDDHQYNVLEPRIRTKSHGQMESFNLDEHEDVDGESTSRPPSVRKDIEDRVLVFPLQILSENGVIVAYLMVLSLSCLAILPPLQYVMQVSVVLKVVQNNTTGIFACKMSCKNSHSHETDTDYFDSARADELYNLNALKRYIVGFDSHAGNASDVWLNRLKVLQEAQVDLDNLGLKQYSVCFESCIDIVKSLLSHLSSMQDVDLGNRMQLGSNGHSRISEMLTSKLYTDRIAVAQDLLCALTNQDKMHTSVNQVTCTVMMALLRLLQDHSTKVLVKAVLLLKAFLEWPHCPKCPSALWGRNVGTHFEMISILLGRLGDSKSPIVTCAAYGIKCFACSGLLSSVIQVLTKSLDQGVCNGTPKSILVRLRMLWTILKAETIHVNPVPIPKSLVLALQHLRDHRHVKIKQGATHLLYHVQCHPYVPIKKSLNVALVPKTSKGALEPFGKETDEAFLNLCSSVKVALMRCSGLDNAGKSTILRRLAGEDIETVEPTLGFRIKTLEFSGINFWDVGGQESLRPFWRNYYEETDALVWVVDSADLMRLTQSRDEILKVLSEGQMSKCTLLVLANKQDIIGSTSPVEIQEKLRLSQLGHGTSWSIVGCSAYTGDGITNGLEWLISDVSKRIYGN</sequence>
<dbReference type="PANTHER" id="PTHR16189">
    <property type="entry name" value="TRANSMEMBRANE PROTEIN 104-RELATED"/>
    <property type="match status" value="1"/>
</dbReference>
<feature type="binding site" evidence="5">
    <location>
        <position position="968"/>
    </location>
    <ligand>
        <name>Mg(2+)</name>
        <dbReference type="ChEBI" id="CHEBI:18420"/>
    </ligand>
</feature>
<feature type="transmembrane region" description="Helical" evidence="7">
    <location>
        <begin position="221"/>
        <end position="242"/>
    </location>
</feature>
<evidence type="ECO:0000313" key="9">
    <source>
        <dbReference type="Proteomes" id="UP001214638"/>
    </source>
</evidence>
<dbReference type="GO" id="GO:0003924">
    <property type="term" value="F:GTPase activity"/>
    <property type="evidence" value="ECO:0007669"/>
    <property type="project" value="InterPro"/>
</dbReference>
<name>A0AAD9PMG8_9APIC</name>
<evidence type="ECO:0000256" key="1">
    <source>
        <dbReference type="ARBA" id="ARBA00010290"/>
    </source>
</evidence>
<feature type="binding site" evidence="5">
    <location>
        <position position="985"/>
    </location>
    <ligand>
        <name>Mg(2+)</name>
        <dbReference type="ChEBI" id="CHEBI:18420"/>
    </ligand>
</feature>
<feature type="binding site" evidence="4">
    <location>
        <position position="1005"/>
    </location>
    <ligand>
        <name>GTP</name>
        <dbReference type="ChEBI" id="CHEBI:37565"/>
    </ligand>
</feature>
<evidence type="ECO:0000256" key="7">
    <source>
        <dbReference type="SAM" id="Phobius"/>
    </source>
</evidence>
<dbReference type="SMART" id="SM00178">
    <property type="entry name" value="SAR"/>
    <property type="match status" value="1"/>
</dbReference>
<dbReference type="Gene3D" id="1.25.10.10">
    <property type="entry name" value="Leucine-rich Repeat Variant"/>
    <property type="match status" value="1"/>
</dbReference>
<dbReference type="InterPro" id="IPR011989">
    <property type="entry name" value="ARM-like"/>
</dbReference>
<keyword evidence="5" id="KW-0460">Magnesium</keyword>
<dbReference type="PROSITE" id="PS51417">
    <property type="entry name" value="ARF"/>
    <property type="match status" value="1"/>
</dbReference>
<dbReference type="KEGG" id="bdw:94334811"/>
<proteinExistence type="inferred from homology"/>
<keyword evidence="3 4" id="KW-0342">GTP-binding</keyword>
<evidence type="ECO:0000256" key="4">
    <source>
        <dbReference type="PIRSR" id="PIRSR606689-1"/>
    </source>
</evidence>
<dbReference type="NCBIfam" id="TIGR00231">
    <property type="entry name" value="small_GTP"/>
    <property type="match status" value="1"/>
</dbReference>
<dbReference type="InterPro" id="IPR016024">
    <property type="entry name" value="ARM-type_fold"/>
</dbReference>
<evidence type="ECO:0000256" key="6">
    <source>
        <dbReference type="SAM" id="MobiDB-lite"/>
    </source>
</evidence>
<dbReference type="PRINTS" id="PR00328">
    <property type="entry name" value="SAR1GTPBP"/>
</dbReference>
<dbReference type="FunFam" id="3.40.50.300:FF:000412">
    <property type="entry name" value="ADP-ribosylation factor 1"/>
    <property type="match status" value="1"/>
</dbReference>